<keyword evidence="2" id="KW-1185">Reference proteome</keyword>
<proteinExistence type="predicted"/>
<dbReference type="Proteomes" id="UP000708208">
    <property type="component" value="Unassembled WGS sequence"/>
</dbReference>
<accession>A0A8J2JFS7</accession>
<evidence type="ECO:0000313" key="1">
    <source>
        <dbReference type="EMBL" id="CAG7631284.1"/>
    </source>
</evidence>
<organism evidence="1 2">
    <name type="scientific">Allacma fusca</name>
    <dbReference type="NCBI Taxonomy" id="39272"/>
    <lineage>
        <taxon>Eukaryota</taxon>
        <taxon>Metazoa</taxon>
        <taxon>Ecdysozoa</taxon>
        <taxon>Arthropoda</taxon>
        <taxon>Hexapoda</taxon>
        <taxon>Collembola</taxon>
        <taxon>Symphypleona</taxon>
        <taxon>Sminthuridae</taxon>
        <taxon>Allacma</taxon>
    </lineage>
</organism>
<name>A0A8J2JFS7_9HEXA</name>
<reference evidence="1" key="1">
    <citation type="submission" date="2021-06" db="EMBL/GenBank/DDBJ databases">
        <authorList>
            <person name="Hodson N. C."/>
            <person name="Mongue J. A."/>
            <person name="Jaron S. K."/>
        </authorList>
    </citation>
    <scope>NUCLEOTIDE SEQUENCE</scope>
</reference>
<dbReference type="AlphaFoldDB" id="A0A8J2JFS7"/>
<protein>
    <submittedName>
        <fullName evidence="1">Uncharacterized protein</fullName>
    </submittedName>
</protein>
<sequence>MSYGPTIKVHKFVLNLSEEMRLKIQYAKDGYPKRMFDRQNRWIDLPETLRFVPTVQVLFLLYLGKSVYCPGESIKDALAWFSVSRVIKVPFENNKFFEDPTCHPKGSLKLISKNRFERLVVPYAMERRAFLWTSRETPIHPDQFFQGTHHSSNCSVPSVGQFLQPLRNL</sequence>
<comment type="caution">
    <text evidence="1">The sequence shown here is derived from an EMBL/GenBank/DDBJ whole genome shotgun (WGS) entry which is preliminary data.</text>
</comment>
<dbReference type="EMBL" id="CAJVCH010000245">
    <property type="protein sequence ID" value="CAG7631284.1"/>
    <property type="molecule type" value="Genomic_DNA"/>
</dbReference>
<gene>
    <name evidence="1" type="ORF">AFUS01_LOCUS115</name>
</gene>
<evidence type="ECO:0000313" key="2">
    <source>
        <dbReference type="Proteomes" id="UP000708208"/>
    </source>
</evidence>